<dbReference type="GO" id="GO:0000460">
    <property type="term" value="P:maturation of 5.8S rRNA"/>
    <property type="evidence" value="ECO:0007669"/>
    <property type="project" value="TreeGrafter"/>
</dbReference>
<dbReference type="SMART" id="SM00879">
    <property type="entry name" value="Brix"/>
    <property type="match status" value="1"/>
</dbReference>
<dbReference type="Proteomes" id="UP000319160">
    <property type="component" value="Unassembled WGS sequence"/>
</dbReference>
<evidence type="ECO:0000259" key="2">
    <source>
        <dbReference type="PROSITE" id="PS50833"/>
    </source>
</evidence>
<dbReference type="Pfam" id="PF04427">
    <property type="entry name" value="Brix"/>
    <property type="match status" value="1"/>
</dbReference>
<feature type="region of interest" description="Disordered" evidence="1">
    <location>
        <begin position="81"/>
        <end position="141"/>
    </location>
</feature>
<feature type="compositionally biased region" description="Polar residues" evidence="1">
    <location>
        <begin position="124"/>
        <end position="141"/>
    </location>
</feature>
<dbReference type="STRING" id="2512241.A0A553HS13"/>
<dbReference type="OrthoDB" id="264354at2759"/>
<dbReference type="InterPro" id="IPR044281">
    <property type="entry name" value="IMP4/RPF1"/>
</dbReference>
<protein>
    <recommendedName>
        <fullName evidence="2">Brix domain-containing protein</fullName>
    </recommendedName>
</protein>
<dbReference type="GO" id="GO:0030687">
    <property type="term" value="C:preribosome, large subunit precursor"/>
    <property type="evidence" value="ECO:0007669"/>
    <property type="project" value="TreeGrafter"/>
</dbReference>
<feature type="domain" description="Brix" evidence="2">
    <location>
        <begin position="195"/>
        <end position="386"/>
    </location>
</feature>
<dbReference type="SUPFAM" id="SSF52954">
    <property type="entry name" value="Class II aaRS ABD-related"/>
    <property type="match status" value="1"/>
</dbReference>
<organism evidence="3 4">
    <name type="scientific">Xylaria flabelliformis</name>
    <dbReference type="NCBI Taxonomy" id="2512241"/>
    <lineage>
        <taxon>Eukaryota</taxon>
        <taxon>Fungi</taxon>
        <taxon>Dikarya</taxon>
        <taxon>Ascomycota</taxon>
        <taxon>Pezizomycotina</taxon>
        <taxon>Sordariomycetes</taxon>
        <taxon>Xylariomycetidae</taxon>
        <taxon>Xylariales</taxon>
        <taxon>Xylariaceae</taxon>
        <taxon>Xylaria</taxon>
    </lineage>
</organism>
<comment type="caution">
    <text evidence="3">The sequence shown here is derived from an EMBL/GenBank/DDBJ whole genome shotgun (WGS) entry which is preliminary data.</text>
</comment>
<dbReference type="PROSITE" id="PS50833">
    <property type="entry name" value="BRIX"/>
    <property type="match status" value="1"/>
</dbReference>
<accession>A0A553HS13</accession>
<feature type="region of interest" description="Disordered" evidence="1">
    <location>
        <begin position="1"/>
        <end position="68"/>
    </location>
</feature>
<dbReference type="EMBL" id="VFLP01000052">
    <property type="protein sequence ID" value="TRX90724.1"/>
    <property type="molecule type" value="Genomic_DNA"/>
</dbReference>
<dbReference type="GO" id="GO:0000470">
    <property type="term" value="P:maturation of LSU-rRNA"/>
    <property type="evidence" value="ECO:0007669"/>
    <property type="project" value="TreeGrafter"/>
</dbReference>
<sequence length="412" mass="46588">MVSHRNRSVAQKTARAKEKRERRFSRKREEKKDPALRVARLEKNKPLTLDQKRVWDDVDDDELTSSVDLQALRRKRIQQAEEAEREAMEVDQTGDDHHDEDDADSMLDFDEDEDDKNADADPSATLSRPRQNSLAPSIASTSNIDLTPESLLAKFPSLFSDNARPQEPKSGYRYGLDKPSQYQDSPLLLVNAILSGDTVLITTGLDSTLHHVAETFASIIPNSKYVRRSAHKYGHKYSVREISKFAENRGFSSLLVIREDNKKPIGLDIVDIPSKITFHFSISSWVEGRKLPGHGNATNHYPELLLNNFATPLGLVTAKVLQTLFPSTPELAGRQYIIRDKKATEKSVVGPDGTEMKGVENIRAGLQELGPRFTLKLRRIDKGIGRAGSDPNDPTHWQWKAKMEKDRKRFNL</sequence>
<feature type="compositionally biased region" description="Acidic residues" evidence="1">
    <location>
        <begin position="98"/>
        <end position="116"/>
    </location>
</feature>
<dbReference type="PANTHER" id="PTHR22734:SF3">
    <property type="entry name" value="RIBOSOME PRODUCTION FACTOR 1"/>
    <property type="match status" value="1"/>
</dbReference>
<dbReference type="InterPro" id="IPR007109">
    <property type="entry name" value="Brix"/>
</dbReference>
<dbReference type="AlphaFoldDB" id="A0A553HS13"/>
<feature type="compositionally biased region" description="Basic and acidic residues" evidence="1">
    <location>
        <begin position="15"/>
        <end position="56"/>
    </location>
</feature>
<dbReference type="GO" id="GO:0005730">
    <property type="term" value="C:nucleolus"/>
    <property type="evidence" value="ECO:0007669"/>
    <property type="project" value="TreeGrafter"/>
</dbReference>
<reference evidence="4" key="1">
    <citation type="submission" date="2019-06" db="EMBL/GenBank/DDBJ databases">
        <title>Draft genome sequence of the griseofulvin-producing fungus Xylaria cubensis strain G536.</title>
        <authorList>
            <person name="Mead M.E."/>
            <person name="Raja H.A."/>
            <person name="Steenwyk J.L."/>
            <person name="Knowles S.L."/>
            <person name="Oberlies N.H."/>
            <person name="Rokas A."/>
        </authorList>
    </citation>
    <scope>NUCLEOTIDE SEQUENCE [LARGE SCALE GENOMIC DNA]</scope>
    <source>
        <strain evidence="4">G536</strain>
    </source>
</reference>
<proteinExistence type="predicted"/>
<dbReference type="Gene3D" id="3.40.50.10480">
    <property type="entry name" value="Probable brix-domain ribosomal biogenesis protein"/>
    <property type="match status" value="1"/>
</dbReference>
<evidence type="ECO:0000256" key="1">
    <source>
        <dbReference type="SAM" id="MobiDB-lite"/>
    </source>
</evidence>
<evidence type="ECO:0000313" key="4">
    <source>
        <dbReference type="Proteomes" id="UP000319160"/>
    </source>
</evidence>
<keyword evidence="4" id="KW-1185">Reference proteome</keyword>
<name>A0A553HS13_9PEZI</name>
<gene>
    <name evidence="3" type="ORF">FHL15_008303</name>
</gene>
<dbReference type="GO" id="GO:0042134">
    <property type="term" value="F:rRNA primary transcript binding"/>
    <property type="evidence" value="ECO:0007669"/>
    <property type="project" value="InterPro"/>
</dbReference>
<dbReference type="PANTHER" id="PTHR22734">
    <property type="entry name" value="U3 SMALL NUCLEOLAR RIBONUCLEOPROTEIN PROTEIN IMP4"/>
    <property type="match status" value="1"/>
</dbReference>
<evidence type="ECO:0000313" key="3">
    <source>
        <dbReference type="EMBL" id="TRX90724.1"/>
    </source>
</evidence>